<feature type="transmembrane region" description="Helical" evidence="1">
    <location>
        <begin position="6"/>
        <end position="26"/>
    </location>
</feature>
<feature type="transmembrane region" description="Helical" evidence="1">
    <location>
        <begin position="179"/>
        <end position="200"/>
    </location>
</feature>
<accession>A0ABD5VP27</accession>
<dbReference type="InterPro" id="IPR031621">
    <property type="entry name" value="HisKA_7TM"/>
</dbReference>
<feature type="transmembrane region" description="Helical" evidence="1">
    <location>
        <begin position="70"/>
        <end position="87"/>
    </location>
</feature>
<protein>
    <submittedName>
        <fullName evidence="3">Histidine kinase N-terminal 7TM domain-containing protein</fullName>
    </submittedName>
</protein>
<gene>
    <name evidence="3" type="ORF">ACFQGB_17260</name>
</gene>
<dbReference type="EMBL" id="JBHSXN010000003">
    <property type="protein sequence ID" value="MFC6954616.1"/>
    <property type="molecule type" value="Genomic_DNA"/>
</dbReference>
<keyword evidence="1" id="KW-1133">Transmembrane helix</keyword>
<name>A0ABD5VP27_9EURY</name>
<keyword evidence="1" id="KW-0812">Transmembrane</keyword>
<feature type="transmembrane region" description="Helical" evidence="1">
    <location>
        <begin position="99"/>
        <end position="117"/>
    </location>
</feature>
<dbReference type="Pfam" id="PF16927">
    <property type="entry name" value="HisKA_7TM"/>
    <property type="match status" value="1"/>
</dbReference>
<reference evidence="3 4" key="1">
    <citation type="journal article" date="2019" name="Int. J. Syst. Evol. Microbiol.">
        <title>The Global Catalogue of Microorganisms (GCM) 10K type strain sequencing project: providing services to taxonomists for standard genome sequencing and annotation.</title>
        <authorList>
            <consortium name="The Broad Institute Genomics Platform"/>
            <consortium name="The Broad Institute Genome Sequencing Center for Infectious Disease"/>
            <person name="Wu L."/>
            <person name="Ma J."/>
        </authorList>
    </citation>
    <scope>NUCLEOTIDE SEQUENCE [LARGE SCALE GENOMIC DNA]</scope>
    <source>
        <strain evidence="3 4">GX26</strain>
    </source>
</reference>
<sequence>MLIPTLAYQATLVVAILATMGALYVVLDRASRPGGRPLLLLLGGSLVWLVVTFVYTVSFSFEVALIASKLTYIGIAFVPIGWFLFALEYTGRDHWIRTPLLAVLFLEGLVVNALVWVRTDLIWTSVERTGATGTGSEIIEFGAWGVGFFAHAAFAYLILFVGAALVLKGLFGASTAHRGQVVSMLVAVVFPTVGNAAYLALSAAGILALDLTPIMFAVSAVAIVVGAYRYSLVDDSPLAAEVGLGEREDPAFLVDDTDTLVALNVPAAAVLGVDADQAPGSDVEDAFEEQSSLQDRYDRNPEAAEGLVLDDPLTGTDYVVNVERVDAPGAAHGGTLFVLDPQQ</sequence>
<feature type="transmembrane region" description="Helical" evidence="1">
    <location>
        <begin position="38"/>
        <end position="58"/>
    </location>
</feature>
<dbReference type="GO" id="GO:0016301">
    <property type="term" value="F:kinase activity"/>
    <property type="evidence" value="ECO:0007669"/>
    <property type="project" value="UniProtKB-KW"/>
</dbReference>
<evidence type="ECO:0000259" key="2">
    <source>
        <dbReference type="Pfam" id="PF16927"/>
    </source>
</evidence>
<evidence type="ECO:0000313" key="3">
    <source>
        <dbReference type="EMBL" id="MFC6954616.1"/>
    </source>
</evidence>
<feature type="domain" description="Histidine kinase N-terminal 7TM region" evidence="2">
    <location>
        <begin position="12"/>
        <end position="234"/>
    </location>
</feature>
<evidence type="ECO:0000313" key="4">
    <source>
        <dbReference type="Proteomes" id="UP001596395"/>
    </source>
</evidence>
<organism evidence="3 4">
    <name type="scientific">Halorubellus litoreus</name>
    <dbReference type="NCBI Taxonomy" id="755308"/>
    <lineage>
        <taxon>Archaea</taxon>
        <taxon>Methanobacteriati</taxon>
        <taxon>Methanobacteriota</taxon>
        <taxon>Stenosarchaea group</taxon>
        <taxon>Halobacteria</taxon>
        <taxon>Halobacteriales</taxon>
        <taxon>Halorubellaceae</taxon>
        <taxon>Halorubellus</taxon>
    </lineage>
</organism>
<feature type="transmembrane region" description="Helical" evidence="1">
    <location>
        <begin position="206"/>
        <end position="228"/>
    </location>
</feature>
<proteinExistence type="predicted"/>
<dbReference type="AlphaFoldDB" id="A0ABD5VP27"/>
<evidence type="ECO:0000256" key="1">
    <source>
        <dbReference type="SAM" id="Phobius"/>
    </source>
</evidence>
<keyword evidence="1" id="KW-0472">Membrane</keyword>
<comment type="caution">
    <text evidence="3">The sequence shown here is derived from an EMBL/GenBank/DDBJ whole genome shotgun (WGS) entry which is preliminary data.</text>
</comment>
<dbReference type="Proteomes" id="UP001596395">
    <property type="component" value="Unassembled WGS sequence"/>
</dbReference>
<keyword evidence="4" id="KW-1185">Reference proteome</keyword>
<feature type="transmembrane region" description="Helical" evidence="1">
    <location>
        <begin position="141"/>
        <end position="167"/>
    </location>
</feature>
<keyword evidence="3" id="KW-0808">Transferase</keyword>
<keyword evidence="3" id="KW-0418">Kinase</keyword>
<dbReference type="RefSeq" id="WP_336351554.1">
    <property type="nucleotide sequence ID" value="NZ_JAZAQL010000003.1"/>
</dbReference>